<evidence type="ECO:0000256" key="2">
    <source>
        <dbReference type="ARBA" id="ARBA00022837"/>
    </source>
</evidence>
<dbReference type="CDD" id="cd00198">
    <property type="entry name" value="vWFA"/>
    <property type="match status" value="1"/>
</dbReference>
<protein>
    <recommendedName>
        <fullName evidence="4">VWFA domain-containing protein</fullName>
    </recommendedName>
</protein>
<keyword evidence="3" id="KW-0732">Signal</keyword>
<evidence type="ECO:0000256" key="1">
    <source>
        <dbReference type="ARBA" id="ARBA00022723"/>
    </source>
</evidence>
<reference evidence="5 6" key="1">
    <citation type="submission" date="2021-02" db="EMBL/GenBank/DDBJ databases">
        <title>Activity-based single-cell genomes from oceanic crustal fluid captures similar information to metagenomic and metatranscriptomic surveys with orders of magnitude less sampling.</title>
        <authorList>
            <person name="D'Angelo T.S."/>
            <person name="Orcutt B.N."/>
        </authorList>
    </citation>
    <scope>NUCLEOTIDE SEQUENCE [LARGE SCALE GENOMIC DNA]</scope>
    <source>
        <strain evidence="5">AH-315-G02</strain>
    </source>
</reference>
<dbReference type="SUPFAM" id="SSF53300">
    <property type="entry name" value="vWA-like"/>
    <property type="match status" value="1"/>
</dbReference>
<dbReference type="Pfam" id="PF05567">
    <property type="entry name" value="T4P_PilY1"/>
    <property type="match status" value="1"/>
</dbReference>
<dbReference type="InterPro" id="IPR018391">
    <property type="entry name" value="PQQ_b-propeller_rpt"/>
</dbReference>
<dbReference type="EMBL" id="JAFITO010000006">
    <property type="protein sequence ID" value="MBN4068184.1"/>
    <property type="molecule type" value="Genomic_DNA"/>
</dbReference>
<dbReference type="Proteomes" id="UP000717534">
    <property type="component" value="Unassembled WGS sequence"/>
</dbReference>
<dbReference type="InterPro" id="IPR002035">
    <property type="entry name" value="VWF_A"/>
</dbReference>
<feature type="signal peptide" evidence="3">
    <location>
        <begin position="1"/>
        <end position="25"/>
    </location>
</feature>
<feature type="chain" id="PRO_5045835088" description="VWFA domain-containing protein" evidence="3">
    <location>
        <begin position="26"/>
        <end position="1394"/>
    </location>
</feature>
<keyword evidence="1" id="KW-0479">Metal-binding</keyword>
<sequence length="1394" mass="150417">MMKKTKLQRVLLCFCCVALVICSIASDKAEALCPIDPNGTYIEAEHFTGSYNLDAGATSDDEFNVVSDANAINGGQVLETGSGGYASNDHPGKEVKEYEVTFTTAGDYKFWMRGKGYSVSQDSMFFFVDNDNDNTNDVDWRAWNFGSSYNSYIWTSSMQVRANVINIPAAGTYRIKIAMREPGTRIDGFYLTQGGETPTDATVPAMVTTFDPRTNCPGPYWTSNPQSLGPTCFVGFDAASMSFDLTNIGEPDLADATVTSNQSWAVVGNGTVPVLNTDGTYTVNVSFNTSALAIGTHQAELTVTGVAHNSPFRIPVTLLVKGAPTSAACGEIPLYAQNLVNPAIMVQLDTSGSMSTSMTIAQSADQNTPDLQAIVQEIIDLKGWVENNAIAFIVSGTGVRRAWSFDGDPADAPKLTIKYNDASTGNEVTVERTILFSDDDVQVGSSSLNTNENFLELGRSGEPVGLRFGAISVPPGTTVSEAILSFTAYQGDTATTSLTIQGVNEDDVLDLTDLTTASPTATSVAWSPGSWAESMSRINIAEDVLKEVFLDRSIAWGFATWAGGTGNSGDDNDAPDYYTNYRIGVHEHDQAHQDDLQAIADDGSPSGWTPLAPSMRGGLEYFKGNRSDGHYNETYSALSCQPRIVIMVTDGFGNTGTDNTKIDAVVDDLIAEGVSVVAVGFGLTNATQLQRIVDKMQAAGEADDEDYLYHLHNEDPTDLTKSIPFMAQNRKEFIDAMNNIVSNVKAQAFHGSSPAPTTSADNGEVLLIASFDASDWTGNISATKFDPFTGALEATHLWETRDVMPASINGFIYDSTATGYVSPYTDASIVNDNFLCKPMGDIINSTPAIVGNPPFYYNFDSYLNFKYNVEVKTRDTIAYVGANDGALHAINLADGVEKWRFYPGSVQSKMSFTESKDDMCSPAYCHKFLLDGSPEPADIFVDSTNGWRTILTTGLGKGGSAFFTLDVTYGEDFDEPDKTVNSSLLKVASTFLWEFTATDDSELGFATSLPTIARVNAASAGATDWATYFGSGRALNEIDQIDKEAYLFAVKSWDKSSLWLDASDAPTYHVKLSATELKNDVPSPPLVVDSQGDGYIADRVYLGNLYGDMYRIKDIGFGDKPVSELLFDSKRTDHKSPVTAKAGFAYAENDGDVWIYFGTGKYVDQIDKFTIDQQYFYGLFDAGAATSTAYIQTDLVQMKTHIVEAYAVDEEGNKVDLDGSGTAGDSGDLRKYRTLTCSSNNTDITEGRCNPSNLSWVNELVIPGTGGSERVISQPLIVSGITFYTTFIPDGDVCEGNGDTWLLAVDSESGEFLDKPVFDLNENGDFDSGDTVVANGGGIQKVSGIYVGSGKPSGEIAIHNDILFVGTTGQAPKAIKVNLPLMRAKLKSWRQVFN</sequence>
<evidence type="ECO:0000259" key="4">
    <source>
        <dbReference type="PROSITE" id="PS50234"/>
    </source>
</evidence>
<proteinExistence type="predicted"/>
<dbReference type="InterPro" id="IPR036465">
    <property type="entry name" value="vWFA_dom_sf"/>
</dbReference>
<organism evidence="5 6">
    <name type="scientific">Desulfotalea psychrophila</name>
    <dbReference type="NCBI Taxonomy" id="84980"/>
    <lineage>
        <taxon>Bacteria</taxon>
        <taxon>Pseudomonadati</taxon>
        <taxon>Thermodesulfobacteriota</taxon>
        <taxon>Desulfobulbia</taxon>
        <taxon>Desulfobulbales</taxon>
        <taxon>Desulfocapsaceae</taxon>
        <taxon>Desulfotalea</taxon>
    </lineage>
</organism>
<evidence type="ECO:0000313" key="5">
    <source>
        <dbReference type="EMBL" id="MBN4068184.1"/>
    </source>
</evidence>
<evidence type="ECO:0000313" key="6">
    <source>
        <dbReference type="Proteomes" id="UP000717534"/>
    </source>
</evidence>
<dbReference type="PROSITE" id="PS50234">
    <property type="entry name" value="VWFA"/>
    <property type="match status" value="1"/>
</dbReference>
<comment type="caution">
    <text evidence="5">The sequence shown here is derived from an EMBL/GenBank/DDBJ whole genome shotgun (WGS) entry which is preliminary data.</text>
</comment>
<name>A0ABS3ASU7_9BACT</name>
<dbReference type="SMART" id="SM00564">
    <property type="entry name" value="PQQ"/>
    <property type="match status" value="1"/>
</dbReference>
<accession>A0ABS3ASU7</accession>
<gene>
    <name evidence="5" type="ORF">JYU06_01480</name>
</gene>
<dbReference type="Gene3D" id="3.40.50.410">
    <property type="entry name" value="von Willebrand factor, type A domain"/>
    <property type="match status" value="1"/>
</dbReference>
<keyword evidence="6" id="KW-1185">Reference proteome</keyword>
<keyword evidence="2" id="KW-0106">Calcium</keyword>
<evidence type="ECO:0000256" key="3">
    <source>
        <dbReference type="SAM" id="SignalP"/>
    </source>
</evidence>
<feature type="domain" description="VWFA" evidence="4">
    <location>
        <begin position="596"/>
        <end position="737"/>
    </location>
</feature>
<dbReference type="InterPro" id="IPR008707">
    <property type="entry name" value="B-propeller_PilY1"/>
</dbReference>